<protein>
    <recommendedName>
        <fullName evidence="3">AlgX/AlgJ SGNH hydrolase-like domain-containing protein</fullName>
    </recommendedName>
</protein>
<comment type="caution">
    <text evidence="1">The sequence shown here is derived from an EMBL/GenBank/DDBJ whole genome shotgun (WGS) entry which is preliminary data.</text>
</comment>
<evidence type="ECO:0000313" key="2">
    <source>
        <dbReference type="Proteomes" id="UP000824002"/>
    </source>
</evidence>
<dbReference type="EMBL" id="DVJP01000009">
    <property type="protein sequence ID" value="HIS75296.1"/>
    <property type="molecule type" value="Genomic_DNA"/>
</dbReference>
<dbReference type="Proteomes" id="UP000824002">
    <property type="component" value="Unassembled WGS sequence"/>
</dbReference>
<accession>A0A9D1FK53</accession>
<sequence>MKLNFRLSSARISALVFLLAIFITPILIFAVPKPGFSEVENKELAKFPTFSAKTLLNKTFMSGFETYSADHFPARPQWIELQTRSLLTIGQKEVNGVYILKDRLIEKIDEPEYPEYMANSVMAMKEFAGRFSGSTYLMLAPTAAEIYRQDLPFGAPTLDESQVIRSVYDSLKDDLSAVDVYSSMTANRDSGIYYRSDHHWTSRGAYLGYSALSNQLGFTAIPLDLFDIEHASHEFRGSLYSKVVYDSIEADTIDIYSYPEGPSVTGVSIFTGQEWQEHDGLYFREYLEKKDKYATFLGPNQPIVTITTDCPTDKELIVFKDSYAHSLAPFLAQHYSKITLVDLRYLVTSFENYVDPSEYDQALFCYNVKNFIQEDYIRRVNLTAQKPAE</sequence>
<proteinExistence type="predicted"/>
<dbReference type="Pfam" id="PF14286">
    <property type="entry name" value="DHHW"/>
    <property type="match status" value="1"/>
</dbReference>
<dbReference type="AlphaFoldDB" id="A0A9D1FK53"/>
<dbReference type="InterPro" id="IPR025945">
    <property type="entry name" value="DHHW"/>
</dbReference>
<evidence type="ECO:0000313" key="1">
    <source>
        <dbReference type="EMBL" id="HIS75296.1"/>
    </source>
</evidence>
<evidence type="ECO:0008006" key="3">
    <source>
        <dbReference type="Google" id="ProtNLM"/>
    </source>
</evidence>
<organism evidence="1 2">
    <name type="scientific">Candidatus Merdivicinus excrementipullorum</name>
    <dbReference type="NCBI Taxonomy" id="2840867"/>
    <lineage>
        <taxon>Bacteria</taxon>
        <taxon>Bacillati</taxon>
        <taxon>Bacillota</taxon>
        <taxon>Clostridia</taxon>
        <taxon>Eubacteriales</taxon>
        <taxon>Oscillospiraceae</taxon>
        <taxon>Oscillospiraceae incertae sedis</taxon>
        <taxon>Candidatus Merdivicinus</taxon>
    </lineage>
</organism>
<name>A0A9D1FK53_9FIRM</name>
<gene>
    <name evidence="1" type="ORF">IAB51_00655</name>
</gene>
<reference evidence="1" key="1">
    <citation type="submission" date="2020-10" db="EMBL/GenBank/DDBJ databases">
        <authorList>
            <person name="Gilroy R."/>
        </authorList>
    </citation>
    <scope>NUCLEOTIDE SEQUENCE</scope>
    <source>
        <strain evidence="1">CHK199-13235</strain>
    </source>
</reference>
<reference evidence="1" key="2">
    <citation type="journal article" date="2021" name="PeerJ">
        <title>Extensive microbial diversity within the chicken gut microbiome revealed by metagenomics and culture.</title>
        <authorList>
            <person name="Gilroy R."/>
            <person name="Ravi A."/>
            <person name="Getino M."/>
            <person name="Pursley I."/>
            <person name="Horton D.L."/>
            <person name="Alikhan N.F."/>
            <person name="Baker D."/>
            <person name="Gharbi K."/>
            <person name="Hall N."/>
            <person name="Watson M."/>
            <person name="Adriaenssens E.M."/>
            <person name="Foster-Nyarko E."/>
            <person name="Jarju S."/>
            <person name="Secka A."/>
            <person name="Antonio M."/>
            <person name="Oren A."/>
            <person name="Chaudhuri R.R."/>
            <person name="La Ragione R."/>
            <person name="Hildebrand F."/>
            <person name="Pallen M.J."/>
        </authorList>
    </citation>
    <scope>NUCLEOTIDE SEQUENCE</scope>
    <source>
        <strain evidence="1">CHK199-13235</strain>
    </source>
</reference>